<dbReference type="RefSeq" id="WP_146433796.1">
    <property type="nucleotide sequence ID" value="NZ_SJPF01000004.1"/>
</dbReference>
<keyword evidence="2" id="KW-1185">Reference proteome</keyword>
<dbReference type="AlphaFoldDB" id="A0A5C5UZE1"/>
<evidence type="ECO:0000313" key="2">
    <source>
        <dbReference type="Proteomes" id="UP000318878"/>
    </source>
</evidence>
<accession>A0A5C5UZE1</accession>
<comment type="caution">
    <text evidence="1">The sequence shown here is derived from an EMBL/GenBank/DDBJ whole genome shotgun (WGS) entry which is preliminary data.</text>
</comment>
<reference evidence="1 2" key="1">
    <citation type="submission" date="2019-02" db="EMBL/GenBank/DDBJ databases">
        <title>Deep-cultivation of Planctomycetes and their phenomic and genomic characterization uncovers novel biology.</title>
        <authorList>
            <person name="Wiegand S."/>
            <person name="Jogler M."/>
            <person name="Boedeker C."/>
            <person name="Pinto D."/>
            <person name="Vollmers J."/>
            <person name="Rivas-Marin E."/>
            <person name="Kohn T."/>
            <person name="Peeters S.H."/>
            <person name="Heuer A."/>
            <person name="Rast P."/>
            <person name="Oberbeckmann S."/>
            <person name="Bunk B."/>
            <person name="Jeske O."/>
            <person name="Meyerdierks A."/>
            <person name="Storesund J.E."/>
            <person name="Kallscheuer N."/>
            <person name="Luecker S."/>
            <person name="Lage O.M."/>
            <person name="Pohl T."/>
            <person name="Merkel B.J."/>
            <person name="Hornburger P."/>
            <person name="Mueller R.-W."/>
            <person name="Bruemmer F."/>
            <person name="Labrenz M."/>
            <person name="Spormann A.M."/>
            <person name="Op Den Camp H."/>
            <person name="Overmann J."/>
            <person name="Amann R."/>
            <person name="Jetten M.S.M."/>
            <person name="Mascher T."/>
            <person name="Medema M.H."/>
            <person name="Devos D.P."/>
            <person name="Kaster A.-K."/>
            <person name="Ovreas L."/>
            <person name="Rohde M."/>
            <person name="Galperin M.Y."/>
            <person name="Jogler C."/>
        </authorList>
    </citation>
    <scope>NUCLEOTIDE SEQUENCE [LARGE SCALE GENOMIC DNA]</scope>
    <source>
        <strain evidence="1 2">Enr8</strain>
    </source>
</reference>
<proteinExistence type="predicted"/>
<evidence type="ECO:0000313" key="1">
    <source>
        <dbReference type="EMBL" id="TWT31581.1"/>
    </source>
</evidence>
<sequence>MTQIKHKVTIVVERVREDCYQVARKNGVSKVRLWKKVRPGGHFKVDPPPRCDIRFLSFQELETLEDGENVLEFEERNY</sequence>
<organism evidence="1 2">
    <name type="scientific">Blastopirellula retiformator</name>
    <dbReference type="NCBI Taxonomy" id="2527970"/>
    <lineage>
        <taxon>Bacteria</taxon>
        <taxon>Pseudomonadati</taxon>
        <taxon>Planctomycetota</taxon>
        <taxon>Planctomycetia</taxon>
        <taxon>Pirellulales</taxon>
        <taxon>Pirellulaceae</taxon>
        <taxon>Blastopirellula</taxon>
    </lineage>
</organism>
<name>A0A5C5UZE1_9BACT</name>
<dbReference type="Proteomes" id="UP000318878">
    <property type="component" value="Unassembled WGS sequence"/>
</dbReference>
<dbReference type="OrthoDB" id="285525at2"/>
<dbReference type="EMBL" id="SJPF01000004">
    <property type="protein sequence ID" value="TWT31581.1"/>
    <property type="molecule type" value="Genomic_DNA"/>
</dbReference>
<protein>
    <submittedName>
        <fullName evidence="1">Uncharacterized protein</fullName>
    </submittedName>
</protein>
<gene>
    <name evidence="1" type="ORF">Enr8_35030</name>
</gene>